<keyword evidence="5" id="KW-0067">ATP-binding</keyword>
<dbReference type="Gene3D" id="3.40.50.300">
    <property type="entry name" value="P-loop containing nucleotide triphosphate hydrolases"/>
    <property type="match status" value="1"/>
</dbReference>
<dbReference type="SUPFAM" id="SSF52540">
    <property type="entry name" value="P-loop containing nucleoside triphosphate hydrolases"/>
    <property type="match status" value="1"/>
</dbReference>
<dbReference type="InterPro" id="IPR043926">
    <property type="entry name" value="ABCG_dom"/>
</dbReference>
<accession>A0A1Z5KRQ0</accession>
<dbReference type="InterPro" id="IPR050352">
    <property type="entry name" value="ABCG_transporters"/>
</dbReference>
<dbReference type="AlphaFoldDB" id="A0A1Z5KRQ0"/>
<keyword evidence="7 8" id="KW-0472">Membrane</keyword>
<dbReference type="InterPro" id="IPR003439">
    <property type="entry name" value="ABC_transporter-like_ATP-bd"/>
</dbReference>
<dbReference type="InParanoid" id="A0A1Z5KRQ0"/>
<dbReference type="InterPro" id="IPR013525">
    <property type="entry name" value="ABC2_TM"/>
</dbReference>
<evidence type="ECO:0000313" key="11">
    <source>
        <dbReference type="EMBL" id="GAX28959.1"/>
    </source>
</evidence>
<evidence type="ECO:0000259" key="10">
    <source>
        <dbReference type="PROSITE" id="PS50893"/>
    </source>
</evidence>
<keyword evidence="12" id="KW-1185">Reference proteome</keyword>
<organism evidence="11 12">
    <name type="scientific">Fistulifera solaris</name>
    <name type="common">Oleaginous diatom</name>
    <dbReference type="NCBI Taxonomy" id="1519565"/>
    <lineage>
        <taxon>Eukaryota</taxon>
        <taxon>Sar</taxon>
        <taxon>Stramenopiles</taxon>
        <taxon>Ochrophyta</taxon>
        <taxon>Bacillariophyta</taxon>
        <taxon>Bacillariophyceae</taxon>
        <taxon>Bacillariophycidae</taxon>
        <taxon>Naviculales</taxon>
        <taxon>Naviculaceae</taxon>
        <taxon>Fistulifera</taxon>
    </lineage>
</organism>
<feature type="chain" id="PRO_5012803328" description="ABC transporter domain-containing protein" evidence="9">
    <location>
        <begin position="17"/>
        <end position="671"/>
    </location>
</feature>
<keyword evidence="3 8" id="KW-0812">Transmembrane</keyword>
<sequence>MQINYVLFLLLGAAQGQRSIVSWGSRLQKRGASSVEDEIVVHDDHIEAMAGLSQVDLSFEGIEMTLNKGKHKEPKQILDGSIRGRARPGRLLAIMGPSGAGKSSVMHALAGRIKESSALQLFGRRYVNGKELAGDSPLPAALIEQDVNFFPHMTVRETLDFRVQLQLGSRLSKRARHKVVDDIMEQLGLTKVADSIVGNSKVRGISGGERKRLSIAVEMIASPALIFLDEPTSGLDATAATKLVQTLRDLADEGKTIVAVIHQPSQHVFDKFDDIMLVSEGKLMYFGPREEVRAYMNKYGCKAPADMGTAEHILDCVSADLLEGETAEDASNRMDRLAKNAANQNIDLGIAKTAIESNSQLQRFSSGMSHRPRSSLLTQFRLLLQRSFREISRGKLVLFVKLVQQVTTALIYGGIYSLGTNQASIQDRFGLLSLIAIGTANMAIAQSIRAFPREKSIISGELASRMYRTLPYFVGKALAEIPLVTFMSSVFGSILYRLTGLSRMTGKFRNFLGLLSMHGITAEATGLLIGAFSPSSDIALAVFPAILVINIIFDGKNISEENTPRLLKWVPKIGLIRWGFEGLCVNEFEGLEFDVGGPRRGPVAKTGADALARFGLGSRSLGDVLRAQMIITGGFYALSYLGLTLTRQRFQVMQPPLDNKQILDDAKEKEL</sequence>
<name>A0A1Z5KRQ0_FISSO</name>
<dbReference type="PANTHER" id="PTHR48041:SF41">
    <property type="entry name" value="ABC TRANSPORTER G FAMILY"/>
    <property type="match status" value="1"/>
</dbReference>
<feature type="transmembrane region" description="Helical" evidence="8">
    <location>
        <begin position="511"/>
        <end position="532"/>
    </location>
</feature>
<keyword evidence="6 8" id="KW-1133">Transmembrane helix</keyword>
<reference evidence="11 12" key="1">
    <citation type="journal article" date="2015" name="Plant Cell">
        <title>Oil accumulation by the oleaginous diatom Fistulifera solaris as revealed by the genome and transcriptome.</title>
        <authorList>
            <person name="Tanaka T."/>
            <person name="Maeda Y."/>
            <person name="Veluchamy A."/>
            <person name="Tanaka M."/>
            <person name="Abida H."/>
            <person name="Marechal E."/>
            <person name="Bowler C."/>
            <person name="Muto M."/>
            <person name="Sunaga Y."/>
            <person name="Tanaka M."/>
            <person name="Yoshino T."/>
            <person name="Taniguchi T."/>
            <person name="Fukuda Y."/>
            <person name="Nemoto M."/>
            <person name="Matsumoto M."/>
            <person name="Wong P.S."/>
            <person name="Aburatani S."/>
            <person name="Fujibuchi W."/>
        </authorList>
    </citation>
    <scope>NUCLEOTIDE SEQUENCE [LARGE SCALE GENOMIC DNA]</scope>
    <source>
        <strain evidence="11 12">JPCC DA0580</strain>
    </source>
</reference>
<protein>
    <recommendedName>
        <fullName evidence="10">ABC transporter domain-containing protein</fullName>
    </recommendedName>
</protein>
<evidence type="ECO:0000256" key="3">
    <source>
        <dbReference type="ARBA" id="ARBA00022692"/>
    </source>
</evidence>
<feature type="domain" description="ABC transporter" evidence="10">
    <location>
        <begin position="57"/>
        <end position="305"/>
    </location>
</feature>
<evidence type="ECO:0000256" key="1">
    <source>
        <dbReference type="ARBA" id="ARBA00004141"/>
    </source>
</evidence>
<dbReference type="EMBL" id="BDSP01000284">
    <property type="protein sequence ID" value="GAX28959.1"/>
    <property type="molecule type" value="Genomic_DNA"/>
</dbReference>
<dbReference type="OrthoDB" id="66620at2759"/>
<keyword evidence="9" id="KW-0732">Signal</keyword>
<feature type="signal peptide" evidence="9">
    <location>
        <begin position="1"/>
        <end position="16"/>
    </location>
</feature>
<keyword evidence="2" id="KW-0813">Transport</keyword>
<evidence type="ECO:0000256" key="5">
    <source>
        <dbReference type="ARBA" id="ARBA00022840"/>
    </source>
</evidence>
<dbReference type="GO" id="GO:0016020">
    <property type="term" value="C:membrane"/>
    <property type="evidence" value="ECO:0007669"/>
    <property type="project" value="UniProtKB-SubCell"/>
</dbReference>
<dbReference type="Pfam" id="PF01061">
    <property type="entry name" value="ABC2_membrane"/>
    <property type="match status" value="1"/>
</dbReference>
<comment type="caution">
    <text evidence="11">The sequence shown here is derived from an EMBL/GenBank/DDBJ whole genome shotgun (WGS) entry which is preliminary data.</text>
</comment>
<keyword evidence="4" id="KW-0547">Nucleotide-binding</keyword>
<feature type="transmembrane region" description="Helical" evidence="8">
    <location>
        <begin position="472"/>
        <end position="499"/>
    </location>
</feature>
<dbReference type="Pfam" id="PF00005">
    <property type="entry name" value="ABC_tran"/>
    <property type="match status" value="1"/>
</dbReference>
<dbReference type="GO" id="GO:0140359">
    <property type="term" value="F:ABC-type transporter activity"/>
    <property type="evidence" value="ECO:0007669"/>
    <property type="project" value="InterPro"/>
</dbReference>
<evidence type="ECO:0000256" key="2">
    <source>
        <dbReference type="ARBA" id="ARBA00022448"/>
    </source>
</evidence>
<dbReference type="SMART" id="SM00382">
    <property type="entry name" value="AAA"/>
    <property type="match status" value="1"/>
</dbReference>
<dbReference type="InterPro" id="IPR003593">
    <property type="entry name" value="AAA+_ATPase"/>
</dbReference>
<dbReference type="Proteomes" id="UP000198406">
    <property type="component" value="Unassembled WGS sequence"/>
</dbReference>
<comment type="subcellular location">
    <subcellularLocation>
        <location evidence="1">Membrane</location>
        <topology evidence="1">Multi-pass membrane protein</topology>
    </subcellularLocation>
</comment>
<dbReference type="InterPro" id="IPR017871">
    <property type="entry name" value="ABC_transporter-like_CS"/>
</dbReference>
<dbReference type="PROSITE" id="PS00211">
    <property type="entry name" value="ABC_TRANSPORTER_1"/>
    <property type="match status" value="1"/>
</dbReference>
<dbReference type="GO" id="GO:0005524">
    <property type="term" value="F:ATP binding"/>
    <property type="evidence" value="ECO:0007669"/>
    <property type="project" value="UniProtKB-KW"/>
</dbReference>
<gene>
    <name evidence="11" type="ORF">FisN_1Hh044</name>
</gene>
<evidence type="ECO:0000256" key="7">
    <source>
        <dbReference type="ARBA" id="ARBA00023136"/>
    </source>
</evidence>
<dbReference type="GO" id="GO:0016887">
    <property type="term" value="F:ATP hydrolysis activity"/>
    <property type="evidence" value="ECO:0007669"/>
    <property type="project" value="InterPro"/>
</dbReference>
<evidence type="ECO:0000256" key="9">
    <source>
        <dbReference type="SAM" id="SignalP"/>
    </source>
</evidence>
<dbReference type="PROSITE" id="PS50893">
    <property type="entry name" value="ABC_TRANSPORTER_2"/>
    <property type="match status" value="1"/>
</dbReference>
<evidence type="ECO:0000256" key="4">
    <source>
        <dbReference type="ARBA" id="ARBA00022741"/>
    </source>
</evidence>
<dbReference type="Pfam" id="PF19055">
    <property type="entry name" value="ABC2_membrane_7"/>
    <property type="match status" value="1"/>
</dbReference>
<proteinExistence type="predicted"/>
<evidence type="ECO:0000313" key="12">
    <source>
        <dbReference type="Proteomes" id="UP000198406"/>
    </source>
</evidence>
<dbReference type="InterPro" id="IPR027417">
    <property type="entry name" value="P-loop_NTPase"/>
</dbReference>
<dbReference type="PANTHER" id="PTHR48041">
    <property type="entry name" value="ABC TRANSPORTER G FAMILY MEMBER 28"/>
    <property type="match status" value="1"/>
</dbReference>
<evidence type="ECO:0000256" key="8">
    <source>
        <dbReference type="SAM" id="Phobius"/>
    </source>
</evidence>
<evidence type="ECO:0000256" key="6">
    <source>
        <dbReference type="ARBA" id="ARBA00022989"/>
    </source>
</evidence>